<sequence length="184" mass="20650">MSIRPLVILPDTRLRQISDPIVRVDARVRAIVEDMFETMYDAPGIGLAAIQVGIPERIVTVDVGSREAQDEDGDEDAEREKHPLALINPEIIAASQELSVYSEGCLSIPEYYADVERPARVKVRYMDLNGETQEIDADGLLATCVQHEIDHLNGVLFIDHISKLKRDRVITKFTKLAKKERIGD</sequence>
<dbReference type="GO" id="GO:0042586">
    <property type="term" value="F:peptide deformylase activity"/>
    <property type="evidence" value="ECO:0007669"/>
    <property type="project" value="UniProtKB-UniRule"/>
</dbReference>
<feature type="binding site" evidence="2">
    <location>
        <position position="147"/>
    </location>
    <ligand>
        <name>Fe cation</name>
        <dbReference type="ChEBI" id="CHEBI:24875"/>
    </ligand>
</feature>
<keyword evidence="4" id="KW-1185">Reference proteome</keyword>
<comment type="catalytic activity">
    <reaction evidence="2">
        <text>N-terminal N-formyl-L-methionyl-[peptide] + H2O = N-terminal L-methionyl-[peptide] + formate</text>
        <dbReference type="Rhea" id="RHEA:24420"/>
        <dbReference type="Rhea" id="RHEA-COMP:10639"/>
        <dbReference type="Rhea" id="RHEA-COMP:10640"/>
        <dbReference type="ChEBI" id="CHEBI:15377"/>
        <dbReference type="ChEBI" id="CHEBI:15740"/>
        <dbReference type="ChEBI" id="CHEBI:49298"/>
        <dbReference type="ChEBI" id="CHEBI:64731"/>
        <dbReference type="EC" id="3.5.1.88"/>
    </reaction>
</comment>
<comment type="function">
    <text evidence="2">Removes the formyl group from the N-terminal Met of newly synthesized proteins. Requires at least a dipeptide for an efficient rate of reaction. N-terminal L-methionine is a prerequisite for activity but the enzyme has broad specificity at other positions.</text>
</comment>
<dbReference type="GO" id="GO:0046872">
    <property type="term" value="F:metal ion binding"/>
    <property type="evidence" value="ECO:0007669"/>
    <property type="project" value="UniProtKB-KW"/>
</dbReference>
<accession>A0A1G4RTW4</accession>
<dbReference type="EMBL" id="FMTP01000002">
    <property type="protein sequence ID" value="SCW60280.1"/>
    <property type="molecule type" value="Genomic_DNA"/>
</dbReference>
<dbReference type="HAMAP" id="MF_00163">
    <property type="entry name" value="Pep_deformylase"/>
    <property type="match status" value="1"/>
</dbReference>
<keyword evidence="2" id="KW-0378">Hydrolase</keyword>
<keyword evidence="2" id="KW-0648">Protein biosynthesis</keyword>
<feature type="binding site" evidence="2">
    <location>
        <position position="151"/>
    </location>
    <ligand>
        <name>Fe cation</name>
        <dbReference type="ChEBI" id="CHEBI:24875"/>
    </ligand>
</feature>
<dbReference type="SUPFAM" id="SSF56420">
    <property type="entry name" value="Peptide deformylase"/>
    <property type="match status" value="1"/>
</dbReference>
<dbReference type="Proteomes" id="UP000198889">
    <property type="component" value="Unassembled WGS sequence"/>
</dbReference>
<dbReference type="InterPro" id="IPR023635">
    <property type="entry name" value="Peptide_deformylase"/>
</dbReference>
<dbReference type="AlphaFoldDB" id="A0A1G4RTW4"/>
<dbReference type="Gene3D" id="3.90.45.10">
    <property type="entry name" value="Peptide deformylase"/>
    <property type="match status" value="1"/>
</dbReference>
<feature type="binding site" evidence="2">
    <location>
        <position position="105"/>
    </location>
    <ligand>
        <name>Fe cation</name>
        <dbReference type="ChEBI" id="CHEBI:24875"/>
    </ligand>
</feature>
<keyword evidence="2" id="KW-0408">Iron</keyword>
<comment type="similarity">
    <text evidence="1 2">Belongs to the polypeptide deformylase family.</text>
</comment>
<dbReference type="NCBIfam" id="NF001159">
    <property type="entry name" value="PRK00150.1-3"/>
    <property type="match status" value="1"/>
</dbReference>
<comment type="cofactor">
    <cofactor evidence="2">
        <name>Fe(2+)</name>
        <dbReference type="ChEBI" id="CHEBI:29033"/>
    </cofactor>
    <text evidence="2">Binds 1 Fe(2+) ion.</text>
</comment>
<keyword evidence="2" id="KW-0479">Metal-binding</keyword>
<proteinExistence type="inferred from homology"/>
<protein>
    <recommendedName>
        <fullName evidence="2">Peptide deformylase</fullName>
        <shortName evidence="2">PDF</shortName>
        <ecNumber evidence="2">3.5.1.88</ecNumber>
    </recommendedName>
    <alternativeName>
        <fullName evidence="2">Polypeptide deformylase</fullName>
    </alternativeName>
</protein>
<evidence type="ECO:0000256" key="1">
    <source>
        <dbReference type="ARBA" id="ARBA00010759"/>
    </source>
</evidence>
<dbReference type="RefSeq" id="WP_091438823.1">
    <property type="nucleotide sequence ID" value="NZ_FMTP01000002.1"/>
</dbReference>
<name>A0A1G4RTW4_9HYPH</name>
<reference evidence="4" key="1">
    <citation type="submission" date="2016-10" db="EMBL/GenBank/DDBJ databases">
        <authorList>
            <person name="Varghese N."/>
            <person name="Submissions S."/>
        </authorList>
    </citation>
    <scope>NUCLEOTIDE SEQUENCE [LARGE SCALE GENOMIC DNA]</scope>
    <source>
        <strain evidence="4">CGMCC 1.1761</strain>
    </source>
</reference>
<dbReference type="Pfam" id="PF01327">
    <property type="entry name" value="Pep_deformylase"/>
    <property type="match status" value="1"/>
</dbReference>
<dbReference type="PRINTS" id="PR01576">
    <property type="entry name" value="PDEFORMYLASE"/>
</dbReference>
<dbReference type="EC" id="3.5.1.88" evidence="2"/>
<organism evidence="3 4">
    <name type="scientific">Ancylobacter rudongensis</name>
    <dbReference type="NCBI Taxonomy" id="177413"/>
    <lineage>
        <taxon>Bacteria</taxon>
        <taxon>Pseudomonadati</taxon>
        <taxon>Pseudomonadota</taxon>
        <taxon>Alphaproteobacteria</taxon>
        <taxon>Hyphomicrobiales</taxon>
        <taxon>Xanthobacteraceae</taxon>
        <taxon>Ancylobacter</taxon>
    </lineage>
</organism>
<dbReference type="PIRSF" id="PIRSF004749">
    <property type="entry name" value="Pep_def"/>
    <property type="match status" value="1"/>
</dbReference>
<dbReference type="InterPro" id="IPR036821">
    <property type="entry name" value="Peptide_deformylase_sf"/>
</dbReference>
<gene>
    <name evidence="2" type="primary">def</name>
    <name evidence="3" type="ORF">SAMN05660859_1931</name>
</gene>
<dbReference type="GO" id="GO:0006412">
    <property type="term" value="P:translation"/>
    <property type="evidence" value="ECO:0007669"/>
    <property type="project" value="UniProtKB-UniRule"/>
</dbReference>
<dbReference type="STRING" id="177413.SAMN05660859_1931"/>
<dbReference type="NCBIfam" id="TIGR00079">
    <property type="entry name" value="pept_deformyl"/>
    <property type="match status" value="1"/>
</dbReference>
<dbReference type="PANTHER" id="PTHR10458:SF22">
    <property type="entry name" value="PEPTIDE DEFORMYLASE"/>
    <property type="match status" value="1"/>
</dbReference>
<evidence type="ECO:0000313" key="4">
    <source>
        <dbReference type="Proteomes" id="UP000198889"/>
    </source>
</evidence>
<dbReference type="CDD" id="cd00487">
    <property type="entry name" value="Pep_deformylase"/>
    <property type="match status" value="1"/>
</dbReference>
<feature type="active site" evidence="2">
    <location>
        <position position="148"/>
    </location>
</feature>
<dbReference type="PANTHER" id="PTHR10458">
    <property type="entry name" value="PEPTIDE DEFORMYLASE"/>
    <property type="match status" value="1"/>
</dbReference>
<evidence type="ECO:0000256" key="2">
    <source>
        <dbReference type="HAMAP-Rule" id="MF_00163"/>
    </source>
</evidence>
<evidence type="ECO:0000313" key="3">
    <source>
        <dbReference type="EMBL" id="SCW60280.1"/>
    </source>
</evidence>